<evidence type="ECO:0000256" key="32">
    <source>
        <dbReference type="ARBA" id="ARBA00023442"/>
    </source>
</evidence>
<dbReference type="EC" id="3.1.2.14" evidence="3"/>
<dbReference type="Pfam" id="PF00975">
    <property type="entry name" value="Thioesterase"/>
    <property type="match status" value="1"/>
</dbReference>
<dbReference type="Gene3D" id="3.40.50.720">
    <property type="entry name" value="NAD(P)-binding Rossmann-like Domain"/>
    <property type="match status" value="1"/>
</dbReference>
<evidence type="ECO:0000256" key="58">
    <source>
        <dbReference type="ARBA" id="ARBA00049263"/>
    </source>
</evidence>
<dbReference type="InterPro" id="IPR001227">
    <property type="entry name" value="Ac_transferase_dom_sf"/>
</dbReference>
<comment type="catalytic activity">
    <reaction evidence="40">
        <text>dodecanoyl-[ACP] + malonyl-[ACP] + H(+) = 3-oxotetradecanoyl-[ACP] + holo-[ACP] + CO2</text>
        <dbReference type="Rhea" id="RHEA:41884"/>
        <dbReference type="Rhea" id="RHEA-COMP:9623"/>
        <dbReference type="Rhea" id="RHEA-COMP:9644"/>
        <dbReference type="Rhea" id="RHEA-COMP:9645"/>
        <dbReference type="Rhea" id="RHEA-COMP:9685"/>
        <dbReference type="ChEBI" id="CHEBI:15378"/>
        <dbReference type="ChEBI" id="CHEBI:16526"/>
        <dbReference type="ChEBI" id="CHEBI:64479"/>
        <dbReference type="ChEBI" id="CHEBI:65264"/>
        <dbReference type="ChEBI" id="CHEBI:78449"/>
        <dbReference type="ChEBI" id="CHEBI:78473"/>
    </reaction>
    <physiologicalReaction direction="left-to-right" evidence="40">
        <dbReference type="Rhea" id="RHEA:41885"/>
    </physiologicalReaction>
</comment>
<dbReference type="GO" id="GO:0004316">
    <property type="term" value="F:3-oxoacyl-[acyl-carrier-protein] reductase (NADPH) activity"/>
    <property type="evidence" value="ECO:0007669"/>
    <property type="project" value="UniProtKB-EC"/>
</dbReference>
<evidence type="ECO:0000256" key="5">
    <source>
        <dbReference type="ARBA" id="ARBA00012948"/>
    </source>
</evidence>
<dbReference type="InterPro" id="IPR018201">
    <property type="entry name" value="Ketoacyl_synth_AS"/>
</dbReference>
<evidence type="ECO:0000256" key="26">
    <source>
        <dbReference type="ARBA" id="ARBA00023388"/>
    </source>
</evidence>
<evidence type="ECO:0000256" key="59">
    <source>
        <dbReference type="ARBA" id="ARBA00049414"/>
    </source>
</evidence>
<dbReference type="GO" id="GO:0016297">
    <property type="term" value="F:fatty acyl-[ACP] hydrolase activity"/>
    <property type="evidence" value="ECO:0007669"/>
    <property type="project" value="UniProtKB-EC"/>
</dbReference>
<evidence type="ECO:0000256" key="2">
    <source>
        <dbReference type="ARBA" id="ARBA00012004"/>
    </source>
</evidence>
<dbReference type="SUPFAM" id="SSF52151">
    <property type="entry name" value="FabD/lysophospholipase-like"/>
    <property type="match status" value="1"/>
</dbReference>
<keyword evidence="9" id="KW-0444">Lipid biosynthesis</keyword>
<dbReference type="SUPFAM" id="SSF50129">
    <property type="entry name" value="GroES-like"/>
    <property type="match status" value="1"/>
</dbReference>
<dbReference type="CDD" id="cd00833">
    <property type="entry name" value="PKS"/>
    <property type="match status" value="1"/>
</dbReference>
<evidence type="ECO:0000256" key="42">
    <source>
        <dbReference type="ARBA" id="ARBA00047897"/>
    </source>
</evidence>
<evidence type="ECO:0000256" key="40">
    <source>
        <dbReference type="ARBA" id="ARBA00047578"/>
    </source>
</evidence>
<dbReference type="InterPro" id="IPR049551">
    <property type="entry name" value="PKS_DH_C"/>
</dbReference>
<dbReference type="InterPro" id="IPR020841">
    <property type="entry name" value="PKS_Beta-ketoAc_synthase_dom"/>
</dbReference>
<evidence type="ECO:0000256" key="64">
    <source>
        <dbReference type="PROSITE-ProRule" id="PRU01363"/>
    </source>
</evidence>
<comment type="catalytic activity">
    <reaction evidence="56">
        <text>decanoyl-[ACP] + malonyl-[ACP] + H(+) = 3-oxododecanoyl-[ACP] + holo-[ACP] + CO2</text>
        <dbReference type="Rhea" id="RHEA:41868"/>
        <dbReference type="Rhea" id="RHEA-COMP:9623"/>
        <dbReference type="Rhea" id="RHEA-COMP:9640"/>
        <dbReference type="Rhea" id="RHEA-COMP:9641"/>
        <dbReference type="Rhea" id="RHEA-COMP:9685"/>
        <dbReference type="ChEBI" id="CHEBI:15378"/>
        <dbReference type="ChEBI" id="CHEBI:16526"/>
        <dbReference type="ChEBI" id="CHEBI:64479"/>
        <dbReference type="ChEBI" id="CHEBI:78449"/>
        <dbReference type="ChEBI" id="CHEBI:78468"/>
        <dbReference type="ChEBI" id="CHEBI:78469"/>
    </reaction>
    <physiologicalReaction direction="left-to-right" evidence="56">
        <dbReference type="Rhea" id="RHEA:41869"/>
    </physiologicalReaction>
</comment>
<evidence type="ECO:0000256" key="37">
    <source>
        <dbReference type="ARBA" id="ARBA00047440"/>
    </source>
</evidence>
<evidence type="ECO:0000256" key="48">
    <source>
        <dbReference type="ARBA" id="ARBA00048420"/>
    </source>
</evidence>
<evidence type="ECO:0000256" key="56">
    <source>
        <dbReference type="ARBA" id="ARBA00049109"/>
    </source>
</evidence>
<dbReference type="InterPro" id="IPR032821">
    <property type="entry name" value="PKS_assoc"/>
</dbReference>
<organism evidence="69">
    <name type="scientific">Hadrurus spadix</name>
    <dbReference type="NCBI Taxonomy" id="141984"/>
    <lineage>
        <taxon>Eukaryota</taxon>
        <taxon>Metazoa</taxon>
        <taxon>Ecdysozoa</taxon>
        <taxon>Arthropoda</taxon>
        <taxon>Chelicerata</taxon>
        <taxon>Arachnida</taxon>
        <taxon>Scorpiones</taxon>
        <taxon>Iurida</taxon>
        <taxon>Iuroidea</taxon>
        <taxon>Hadrurus</taxon>
    </lineage>
</organism>
<comment type="catalytic activity">
    <reaction evidence="35">
        <text>hexanoyl-[ACP] + malonyl-[ACP] + H(+) = 3-oxooctanoyl-[ACP] + holo-[ACP] + CO2</text>
        <dbReference type="Rhea" id="RHEA:41836"/>
        <dbReference type="Rhea" id="RHEA-COMP:9623"/>
        <dbReference type="Rhea" id="RHEA-COMP:9632"/>
        <dbReference type="Rhea" id="RHEA-COMP:9633"/>
        <dbReference type="Rhea" id="RHEA-COMP:9685"/>
        <dbReference type="ChEBI" id="CHEBI:15378"/>
        <dbReference type="ChEBI" id="CHEBI:16526"/>
        <dbReference type="ChEBI" id="CHEBI:64479"/>
        <dbReference type="ChEBI" id="CHEBI:78449"/>
        <dbReference type="ChEBI" id="CHEBI:78459"/>
        <dbReference type="ChEBI" id="CHEBI:78460"/>
    </reaction>
    <physiologicalReaction direction="left-to-right" evidence="35">
        <dbReference type="Rhea" id="RHEA:41837"/>
    </physiologicalReaction>
</comment>
<dbReference type="PROSITE" id="PS52019">
    <property type="entry name" value="PKS_MFAS_DH"/>
    <property type="match status" value="1"/>
</dbReference>
<comment type="catalytic activity">
    <reaction evidence="51">
        <text>a 2,3-saturated acyl-[ACP] + NADP(+) = a (2E)-enoyl-[ACP] + NADPH + H(+)</text>
        <dbReference type="Rhea" id="RHEA:22564"/>
        <dbReference type="Rhea" id="RHEA-COMP:9925"/>
        <dbReference type="Rhea" id="RHEA-COMP:9926"/>
        <dbReference type="ChEBI" id="CHEBI:15378"/>
        <dbReference type="ChEBI" id="CHEBI:57783"/>
        <dbReference type="ChEBI" id="CHEBI:58349"/>
        <dbReference type="ChEBI" id="CHEBI:78784"/>
        <dbReference type="ChEBI" id="CHEBI:78785"/>
        <dbReference type="EC" id="1.3.1.39"/>
    </reaction>
    <physiologicalReaction direction="right-to-left" evidence="51">
        <dbReference type="Rhea" id="RHEA:22566"/>
    </physiologicalReaction>
</comment>
<comment type="catalytic activity">
    <reaction evidence="44">
        <text>acetyl-[ACP] + malonyl-[ACP] + H(+) = 3-oxobutanoyl-[ACP] + holo-[ACP] + CO2</text>
        <dbReference type="Rhea" id="RHEA:41800"/>
        <dbReference type="Rhea" id="RHEA-COMP:9621"/>
        <dbReference type="Rhea" id="RHEA-COMP:9623"/>
        <dbReference type="Rhea" id="RHEA-COMP:9625"/>
        <dbReference type="Rhea" id="RHEA-COMP:9685"/>
        <dbReference type="ChEBI" id="CHEBI:15378"/>
        <dbReference type="ChEBI" id="CHEBI:16526"/>
        <dbReference type="ChEBI" id="CHEBI:64479"/>
        <dbReference type="ChEBI" id="CHEBI:78446"/>
        <dbReference type="ChEBI" id="CHEBI:78449"/>
        <dbReference type="ChEBI" id="CHEBI:78450"/>
    </reaction>
    <physiologicalReaction direction="left-to-right" evidence="44">
        <dbReference type="Rhea" id="RHEA:41801"/>
    </physiologicalReaction>
</comment>
<dbReference type="FunFam" id="3.90.180.10:FF:000015">
    <property type="entry name" value="Fatty acid synthase"/>
    <property type="match status" value="1"/>
</dbReference>
<keyword evidence="8" id="KW-0596">Phosphopantetheine</keyword>
<feature type="active site" description="Proton donor; for dehydratase activity" evidence="64">
    <location>
        <position position="1056"/>
    </location>
</feature>
<evidence type="ECO:0000256" key="7">
    <source>
        <dbReference type="ARBA" id="ARBA00018769"/>
    </source>
</evidence>
<evidence type="ECO:0000256" key="11">
    <source>
        <dbReference type="ARBA" id="ARBA00022679"/>
    </source>
</evidence>
<dbReference type="EC" id="2.3.1.85" evidence="4"/>
<evidence type="ECO:0000256" key="3">
    <source>
        <dbReference type="ARBA" id="ARBA00012480"/>
    </source>
</evidence>
<dbReference type="GO" id="GO:0004315">
    <property type="term" value="F:3-oxoacyl-[acyl-carrier-protein] synthase activity"/>
    <property type="evidence" value="ECO:0007669"/>
    <property type="project" value="UniProtKB-EC"/>
</dbReference>
<feature type="domain" description="Carrier" evidence="66">
    <location>
        <begin position="2140"/>
        <end position="2220"/>
    </location>
</feature>
<comment type="catalytic activity">
    <reaction evidence="46">
        <text>(2E)-dodecenoyl-[ACP] + NADPH + H(+) = dodecanoyl-[ACP] + NADP(+)</text>
        <dbReference type="Rhea" id="RHEA:41880"/>
        <dbReference type="Rhea" id="RHEA-COMP:9643"/>
        <dbReference type="Rhea" id="RHEA-COMP:9644"/>
        <dbReference type="ChEBI" id="CHEBI:15378"/>
        <dbReference type="ChEBI" id="CHEBI:57783"/>
        <dbReference type="ChEBI" id="CHEBI:58349"/>
        <dbReference type="ChEBI" id="CHEBI:65264"/>
        <dbReference type="ChEBI" id="CHEBI:78472"/>
    </reaction>
    <physiologicalReaction direction="left-to-right" evidence="46">
        <dbReference type="Rhea" id="RHEA:41881"/>
    </physiologicalReaction>
</comment>
<evidence type="ECO:0000259" key="68">
    <source>
        <dbReference type="PROSITE" id="PS52019"/>
    </source>
</evidence>
<dbReference type="InterPro" id="IPR016035">
    <property type="entry name" value="Acyl_Trfase/lysoPLipase"/>
</dbReference>
<dbReference type="UniPathway" id="UPA00094"/>
<dbReference type="FunFam" id="3.40.50.720:FF:000209">
    <property type="entry name" value="Polyketide synthase Pks12"/>
    <property type="match status" value="1"/>
</dbReference>
<dbReference type="InterPro" id="IPR050091">
    <property type="entry name" value="PKS_NRPS_Biosynth_Enz"/>
</dbReference>
<dbReference type="Pfam" id="PF00109">
    <property type="entry name" value="ketoacyl-synt"/>
    <property type="match status" value="1"/>
</dbReference>
<dbReference type="PANTHER" id="PTHR43775">
    <property type="entry name" value="FATTY ACID SYNTHASE"/>
    <property type="match status" value="1"/>
</dbReference>
<comment type="catalytic activity">
    <reaction evidence="24">
        <text>(3R)-hydroxydodecanoyl-[ACP] = (2E)-dodecenoyl-[ACP] + H2O</text>
        <dbReference type="Rhea" id="RHEA:41876"/>
        <dbReference type="Rhea" id="RHEA-COMP:9642"/>
        <dbReference type="Rhea" id="RHEA-COMP:9643"/>
        <dbReference type="ChEBI" id="CHEBI:15377"/>
        <dbReference type="ChEBI" id="CHEBI:78470"/>
        <dbReference type="ChEBI" id="CHEBI:78472"/>
    </reaction>
    <physiologicalReaction direction="left-to-right" evidence="24">
        <dbReference type="Rhea" id="RHEA:41877"/>
    </physiologicalReaction>
</comment>
<evidence type="ECO:0000256" key="50">
    <source>
        <dbReference type="ARBA" id="ARBA00048571"/>
    </source>
</evidence>
<keyword evidence="12" id="KW-0702">S-nitrosylation</keyword>
<evidence type="ECO:0000256" key="17">
    <source>
        <dbReference type="ARBA" id="ARBA00022990"/>
    </source>
</evidence>
<dbReference type="InterPro" id="IPR049391">
    <property type="entry name" value="FAS_pseudo-KR"/>
</dbReference>
<comment type="catalytic activity">
    <reaction evidence="52">
        <text>holo-[ACP] + acetyl-CoA = acetyl-[ACP] + CoA</text>
        <dbReference type="Rhea" id="RHEA:41788"/>
        <dbReference type="Rhea" id="RHEA-COMP:9621"/>
        <dbReference type="Rhea" id="RHEA-COMP:9685"/>
        <dbReference type="ChEBI" id="CHEBI:57287"/>
        <dbReference type="ChEBI" id="CHEBI:57288"/>
        <dbReference type="ChEBI" id="CHEBI:64479"/>
        <dbReference type="ChEBI" id="CHEBI:78446"/>
        <dbReference type="EC" id="2.3.1.38"/>
    </reaction>
    <physiologicalReaction direction="left-to-right" evidence="52">
        <dbReference type="Rhea" id="RHEA:41789"/>
    </physiologicalReaction>
</comment>
<evidence type="ECO:0000256" key="13">
    <source>
        <dbReference type="ARBA" id="ARBA00022801"/>
    </source>
</evidence>
<evidence type="ECO:0000256" key="12">
    <source>
        <dbReference type="ARBA" id="ARBA00022799"/>
    </source>
</evidence>
<dbReference type="InterPro" id="IPR016039">
    <property type="entry name" value="Thiolase-like"/>
</dbReference>
<dbReference type="InterPro" id="IPR014030">
    <property type="entry name" value="Ketoacyl_synth_N"/>
</dbReference>
<evidence type="ECO:0000256" key="19">
    <source>
        <dbReference type="ARBA" id="ARBA00023027"/>
    </source>
</evidence>
<dbReference type="InterPro" id="IPR016036">
    <property type="entry name" value="Malonyl_transacylase_ACP-bd"/>
</dbReference>
<feature type="domain" description="PKS/mFAS DH" evidence="68">
    <location>
        <begin position="872"/>
        <end position="1128"/>
    </location>
</feature>
<evidence type="ECO:0000256" key="6">
    <source>
        <dbReference type="ARBA" id="ARBA00013191"/>
    </source>
</evidence>
<keyword evidence="22" id="KW-0511">Multifunctional enzyme</keyword>
<dbReference type="InterPro" id="IPR020843">
    <property type="entry name" value="ER"/>
</dbReference>
<dbReference type="InterPro" id="IPR014043">
    <property type="entry name" value="Acyl_transferase_dom"/>
</dbReference>
<dbReference type="FunFam" id="1.10.1200.10:FF:000013">
    <property type="entry name" value="Fatty acid synthase"/>
    <property type="match status" value="1"/>
</dbReference>
<comment type="function">
    <text evidence="32">Fatty acid synthetase is a multifunctional enzyme that catalyzes the de novo biosynthesis of long-chain saturated fatty acids starting from acetyl-CoA and malonyl-CoA in the presence of NADPH. This multifunctional protein contains 7 catalytic activities and a site for the binding of the prosthetic group 4'-phosphopantetheine of the acyl carrier protein ([ACP]) domain.</text>
</comment>
<dbReference type="Pfam" id="PF21149">
    <property type="entry name" value="FAS_pseudo-KR"/>
    <property type="match status" value="1"/>
</dbReference>
<dbReference type="GO" id="GO:0004312">
    <property type="term" value="F:fatty acid synthase activity"/>
    <property type="evidence" value="ECO:0007669"/>
    <property type="project" value="UniProtKB-EC"/>
</dbReference>
<evidence type="ECO:0000256" key="18">
    <source>
        <dbReference type="ARBA" id="ARBA00023002"/>
    </source>
</evidence>
<evidence type="ECO:0000259" key="66">
    <source>
        <dbReference type="PROSITE" id="PS50075"/>
    </source>
</evidence>
<feature type="region of interest" description="N-terminal hotdog fold" evidence="64">
    <location>
        <begin position="872"/>
        <end position="995"/>
    </location>
</feature>
<evidence type="ECO:0000256" key="16">
    <source>
        <dbReference type="ARBA" id="ARBA00022898"/>
    </source>
</evidence>
<comment type="catalytic activity">
    <reaction evidence="42">
        <text>(2E)-hexenoyl-[ACP] + NADPH + H(+) = hexanoyl-[ACP] + NADP(+)</text>
        <dbReference type="Rhea" id="RHEA:41832"/>
        <dbReference type="Rhea" id="RHEA-COMP:9631"/>
        <dbReference type="Rhea" id="RHEA-COMP:9632"/>
        <dbReference type="ChEBI" id="CHEBI:15378"/>
        <dbReference type="ChEBI" id="CHEBI:57783"/>
        <dbReference type="ChEBI" id="CHEBI:58349"/>
        <dbReference type="ChEBI" id="CHEBI:78458"/>
        <dbReference type="ChEBI" id="CHEBI:78459"/>
    </reaction>
    <physiologicalReaction direction="left-to-right" evidence="42">
        <dbReference type="Rhea" id="RHEA:41833"/>
    </physiologicalReaction>
</comment>
<dbReference type="Pfam" id="PF08659">
    <property type="entry name" value="KR"/>
    <property type="match status" value="1"/>
</dbReference>
<dbReference type="SUPFAM" id="SSF53474">
    <property type="entry name" value="alpha/beta-Hydrolases"/>
    <property type="match status" value="1"/>
</dbReference>
<dbReference type="EMBL" id="GFAH01000232">
    <property type="protein sequence ID" value="JAV48157.1"/>
    <property type="molecule type" value="Transcribed_RNA"/>
</dbReference>
<dbReference type="InterPro" id="IPR011032">
    <property type="entry name" value="GroES-like_sf"/>
</dbReference>
<dbReference type="InterPro" id="IPR049900">
    <property type="entry name" value="PKS_mFAS_DH"/>
</dbReference>
<evidence type="ECO:0000256" key="61">
    <source>
        <dbReference type="ARBA" id="ARBA00049449"/>
    </source>
</evidence>
<dbReference type="PROSITE" id="PS52004">
    <property type="entry name" value="KS3_2"/>
    <property type="match status" value="1"/>
</dbReference>
<comment type="catalytic activity">
    <reaction evidence="38">
        <text>tetradecanoyl-[ACP] + malonyl-[ACP] + H(+) = 3-oxohexadecanoyl-[ACP] + holo-[ACP] + CO2</text>
        <dbReference type="Rhea" id="RHEA:41900"/>
        <dbReference type="Rhea" id="RHEA-COMP:9623"/>
        <dbReference type="Rhea" id="RHEA-COMP:9648"/>
        <dbReference type="Rhea" id="RHEA-COMP:9649"/>
        <dbReference type="Rhea" id="RHEA-COMP:9685"/>
        <dbReference type="ChEBI" id="CHEBI:15378"/>
        <dbReference type="ChEBI" id="CHEBI:16526"/>
        <dbReference type="ChEBI" id="CHEBI:64479"/>
        <dbReference type="ChEBI" id="CHEBI:78449"/>
        <dbReference type="ChEBI" id="CHEBI:78477"/>
        <dbReference type="ChEBI" id="CHEBI:78478"/>
    </reaction>
    <physiologicalReaction direction="left-to-right" evidence="38">
        <dbReference type="Rhea" id="RHEA:41901"/>
    </physiologicalReaction>
</comment>
<evidence type="ECO:0000256" key="10">
    <source>
        <dbReference type="ARBA" id="ARBA00022553"/>
    </source>
</evidence>
<evidence type="ECO:0000256" key="60">
    <source>
        <dbReference type="ARBA" id="ARBA00049422"/>
    </source>
</evidence>
<evidence type="ECO:0000256" key="28">
    <source>
        <dbReference type="ARBA" id="ARBA00023398"/>
    </source>
</evidence>
<comment type="catalytic activity">
    <reaction evidence="27">
        <text>a (3R)-hydroxyacyl-[ACP] = a (2E)-enoyl-[ACP] + H2O</text>
        <dbReference type="Rhea" id="RHEA:13097"/>
        <dbReference type="Rhea" id="RHEA-COMP:9925"/>
        <dbReference type="Rhea" id="RHEA-COMP:9945"/>
        <dbReference type="ChEBI" id="CHEBI:15377"/>
        <dbReference type="ChEBI" id="CHEBI:78784"/>
        <dbReference type="ChEBI" id="CHEBI:78827"/>
        <dbReference type="EC" id="4.2.1.59"/>
    </reaction>
    <physiologicalReaction direction="left-to-right" evidence="27">
        <dbReference type="Rhea" id="RHEA:13098"/>
    </physiologicalReaction>
</comment>
<evidence type="ECO:0000256" key="38">
    <source>
        <dbReference type="ARBA" id="ARBA00047451"/>
    </source>
</evidence>
<evidence type="ECO:0000256" key="1">
    <source>
        <dbReference type="ARBA" id="ARBA00005189"/>
    </source>
</evidence>
<evidence type="ECO:0000256" key="23">
    <source>
        <dbReference type="ARBA" id="ARBA00023332"/>
    </source>
</evidence>
<feature type="region of interest" description="Disordered" evidence="65">
    <location>
        <begin position="1"/>
        <end position="20"/>
    </location>
</feature>
<dbReference type="Gene3D" id="3.90.180.10">
    <property type="entry name" value="Medium-chain alcohol dehydrogenases, catalytic domain"/>
    <property type="match status" value="1"/>
</dbReference>
<evidence type="ECO:0000256" key="41">
    <source>
        <dbReference type="ARBA" id="ARBA00047810"/>
    </source>
</evidence>
<comment type="catalytic activity">
    <reaction evidence="25">
        <text>(3R)-hydroxyhexanoyl-[ACP] = (2E)-hexenoyl-[ACP] + H2O</text>
        <dbReference type="Rhea" id="RHEA:41828"/>
        <dbReference type="Rhea" id="RHEA-COMP:9630"/>
        <dbReference type="Rhea" id="RHEA-COMP:9631"/>
        <dbReference type="ChEBI" id="CHEBI:15377"/>
        <dbReference type="ChEBI" id="CHEBI:78457"/>
        <dbReference type="ChEBI" id="CHEBI:78458"/>
    </reaction>
    <physiologicalReaction direction="left-to-right" evidence="25">
        <dbReference type="Rhea" id="RHEA:41829"/>
    </physiologicalReaction>
</comment>
<comment type="catalytic activity">
    <reaction evidence="59">
        <text>3-oxohexadecanoyl-[ACP] + NADPH + H(+) = (3R)-hydroxyhexadecanoyl-[ACP] + NADP(+)</text>
        <dbReference type="Rhea" id="RHEA:41904"/>
        <dbReference type="Rhea" id="RHEA-COMP:9649"/>
        <dbReference type="Rhea" id="RHEA-COMP:9650"/>
        <dbReference type="ChEBI" id="CHEBI:15378"/>
        <dbReference type="ChEBI" id="CHEBI:57783"/>
        <dbReference type="ChEBI" id="CHEBI:58349"/>
        <dbReference type="ChEBI" id="CHEBI:78478"/>
        <dbReference type="ChEBI" id="CHEBI:78480"/>
    </reaction>
    <physiologicalReaction direction="left-to-right" evidence="59">
        <dbReference type="Rhea" id="RHEA:41905"/>
    </physiologicalReaction>
</comment>
<dbReference type="InterPro" id="IPR029058">
    <property type="entry name" value="AB_hydrolase_fold"/>
</dbReference>
<dbReference type="InterPro" id="IPR014031">
    <property type="entry name" value="Ketoacyl_synth_C"/>
</dbReference>
<evidence type="ECO:0000256" key="34">
    <source>
        <dbReference type="ARBA" id="ARBA00047300"/>
    </source>
</evidence>
<evidence type="ECO:0000256" key="31">
    <source>
        <dbReference type="ARBA" id="ARBA00023402"/>
    </source>
</evidence>
<dbReference type="SMART" id="SM00822">
    <property type="entry name" value="PKS_KR"/>
    <property type="match status" value="1"/>
</dbReference>
<dbReference type="InterPro" id="IPR001031">
    <property type="entry name" value="Thioesterase"/>
</dbReference>
<sequence>MPAQSETTAVFPPETSHAHRMPKWDAPENIVITGLSGKFPESDNVNELWDNLMNKVDMVTDDERRWQRGLFGLPSRMGKLNDLSKFDSTFFGVHPKQAHYMDPQLRILLETTYEAIVDAGYDPAELHGTKTGVFVGVCSSESNDFYSSDLTECNGYGLTGCSFSMFANRISYTYNFTGPSFSMDTACSSSLFAMQQAVLAIRSNQCDAAIVCGANLCLRPSTSIHFYKLSMLGPDGTCKPFDISANGYCRSETVGVAFLQRESQARRIYASVTHIKTNTDGAKDEGITFPSEKMQKQLMEAVYEEAKVNPLDVCYVEAHGTGTKAGDPVETSAIANVFCKNRSRPLLIGSVKSNIGHAEPASGIGAIAKMVMSIKEGIIPPTIHYSVPNPDIKPLMEGKVKVVTEPTPMDSDYVGLNSFGFGGVNVHVLLKSPTIRSSLKNEEQSSLPRLVLCCDRAEDGVSSMLKYLENTNAPVETYSFLQNLSKRSSMTYRGYTLLRKGPQKISGEIKKVSMEKRPVWFIFSGMGTQWPGMGKDLLQLKPFAKSIYRSVEVLKPHGIDLMSILTKVGNEQKGKREIISSFVAIAAIQVALVDTLSELGITPDGIIGHSVGELGCAYADGCFTAEQMVLSAYWRGKCVEEANLIAGSMAAVGMTWEETKQKCPDGILAACHNSEDTVTVSGPVNKIASFIDQLNSENIFVREVDSCGYAFHSSYINPAAPGLQKALEKIIPNPKVRSPRWISSSIPESSWNSSLAKYCSASYMVNNLVSPVLFREALLNIPSDAIVIEIAPHCLLQAILKRALSANCISVGVMNKKEANNLEFFLSSVGKMYNSGLNPAIEKLYPKISFPVPKNVPTISPFIKWDHSQTWKVALWKDHPSLAPSSEFVVEIDISSPDSADYFIAGHCINGRVLFPATGYLVLAWKALAKHKGKVFNQMPVEFENYSIHRATILSKAGITRFLVNLMHISGDFEICEGGTVAASGKIKEIEEVVISTNSFPKPDPTALKLESKDLYKELRLRGYDYGPTFQGLLEAESSGSHAKVKWDGNWEAFLDAMLQISVLANPTRALFLPTRIQNVKIDPKILTQSEIEKGVDVFYDKFVNECASAGILLKGLKASLARRRQDPNPPLLEEYQFIPYNERDILDKSHKILVQEYTEVCSALARKILEANGKNKAQISDVMNGFKEASDKVLQDYLTSSKENFVLLNSLKEISQLPPSANLQENVKNIVKQLQLNIGNDLLSSTLLSERILRTTLDLVVENLLSSKVKILEISTTNSISKQVQHFLLDFNVLLNTDYTVACPNPDVFDEKIKTVQWDLISSPPSQFSNFDLVVAKDICTNQNFQQLIEHMSSFVKENGFILLIQRTELTPAEKFLSAVGGLILPTKSQDEIGNLIQAMGLTLICKKDDGMVSTMYLLRKLVKDQESALKTVHVIDRNYSWVEKLKDALYKKDSESATVWLIAEDCTTNGIIGLVNCIRREGGGDRIRCVFNATKHKKSLPPFNFKDSVYKELLHNDLIMNVYKDGQWGSFRHISLHTGQSVMTEHAFVNVLTRGDLSSLRWIESPIKYQKSLSKPAGNERLCHVYYAPLNFRDIMLATGKLPPDAIPGDLATQDCILGLEFAGRDENGNRVMGLVEARGLATTVMIDPSFLWAVPDHWTLEEASTVPVAYSTAYYALITRGNLQEGEKVLIHSGSGGVGQAAIAIALSMKCKVYTTVGSVEKRNFLKQRFPQLTDHNFCNSRDLSFEQHILRATSGKGVDVVLNSLAEEKLQASVRCLAQHGRFLEIGKYDLSSNNALGMAIFLKNVSFHGILLDALFENNVHNKAKLNVVQLVTDGIKTGVVQPLKTAVYDQNKIEEAFRFMASGRHIGKVVIKIREEEHQSRIAPKPMKLAAVRRTICHPNKVYILCGGLGGFGLELAAWLITRGARHMVLTSRSGAKTGYQHLRLKYWKDQGIDVVVSNLDASDYSQAIKLIEGAKKTGPIGGIFNLAAVLSDALLENLSEDDYKKVAVPKVDSTYNLDSVSRKVCSDLDWFVTFSSVSCGRGNAGQSNYGYANSVMERICEERTRDGFPGLAIQWGAIGDVGLIIETMGGNETVIGGTLPQRINSCMSVLDIFLQQNHAVVSSIVPAERKSKKKDGASKKDLLQSIAHILGIQDTTTMDAAITLGELGMDSLMGVEVKQTLERDYDIMLSMQDIRMLSLKQLEELGSQSEGEAVQTKKTSNVVKPTKDLTCKYLMPKDCIVKMNDVKEGSPIFMIHSIEGVITNLTSIAKELPYPVYGFQSTSDVPQSSCRDMALYYCDLIKTKLQPEGPYHILGYSFGSAIAFEIVTELQRRNEKVRKLFFLDGSPALVTSYTKKHETRLNSDAMKEAEGMFSFIQQYVDVSDKMQLIQTLVSFPSMKERRQHAASVLASLTEFKDRNDVILAAESYFNKLICANEYKCSEKFKGNAILVKASESLFVNSQLGEDFGASKFCDGKITVHTVEGNHTSFLQGKSGSQVTSIITQEMKQV</sequence>
<dbReference type="SMART" id="SM00827">
    <property type="entry name" value="PKS_AT"/>
    <property type="match status" value="1"/>
</dbReference>
<name>A0A1W7RAJ9_9SCOR</name>
<evidence type="ECO:0000256" key="21">
    <source>
        <dbReference type="ARBA" id="ARBA00023160"/>
    </source>
</evidence>
<comment type="pathway">
    <text evidence="1">Lipid metabolism.</text>
</comment>
<evidence type="ECO:0000256" key="35">
    <source>
        <dbReference type="ARBA" id="ARBA00047394"/>
    </source>
</evidence>
<evidence type="ECO:0000256" key="49">
    <source>
        <dbReference type="ARBA" id="ARBA00048506"/>
    </source>
</evidence>
<comment type="catalytic activity">
    <reaction evidence="43">
        <text>3-oxobutanoyl-[ACP] + NADPH + H(+) = (3R)-hydroxybutanoyl-[ACP] + NADP(+)</text>
        <dbReference type="Rhea" id="RHEA:41804"/>
        <dbReference type="Rhea" id="RHEA-COMP:9625"/>
        <dbReference type="Rhea" id="RHEA-COMP:9626"/>
        <dbReference type="ChEBI" id="CHEBI:15378"/>
        <dbReference type="ChEBI" id="CHEBI:57783"/>
        <dbReference type="ChEBI" id="CHEBI:58349"/>
        <dbReference type="ChEBI" id="CHEBI:78450"/>
        <dbReference type="ChEBI" id="CHEBI:78451"/>
    </reaction>
    <physiologicalReaction direction="left-to-right" evidence="43">
        <dbReference type="Rhea" id="RHEA:41805"/>
    </physiologicalReaction>
</comment>
<comment type="catalytic activity">
    <reaction evidence="53">
        <text>hexadecanoyl-[ACP] + H2O = hexadecanoate + holo-[ACP] + H(+)</text>
        <dbReference type="Rhea" id="RHEA:41932"/>
        <dbReference type="Rhea" id="RHEA-COMP:9652"/>
        <dbReference type="Rhea" id="RHEA-COMP:9685"/>
        <dbReference type="ChEBI" id="CHEBI:7896"/>
        <dbReference type="ChEBI" id="CHEBI:15377"/>
        <dbReference type="ChEBI" id="CHEBI:15378"/>
        <dbReference type="ChEBI" id="CHEBI:64479"/>
        <dbReference type="ChEBI" id="CHEBI:78483"/>
        <dbReference type="EC" id="3.1.2.14"/>
    </reaction>
    <physiologicalReaction direction="left-to-right" evidence="53">
        <dbReference type="Rhea" id="RHEA:41933"/>
    </physiologicalReaction>
</comment>
<dbReference type="GO" id="GO:0004313">
    <property type="term" value="F:[acyl-carrier-protein] S-acetyltransferase activity"/>
    <property type="evidence" value="ECO:0007669"/>
    <property type="project" value="UniProtKB-EC"/>
</dbReference>
<dbReference type="InterPro" id="IPR057326">
    <property type="entry name" value="KR_dom"/>
</dbReference>
<comment type="catalytic activity">
    <reaction evidence="41">
        <text>(2E)-hexadecenoyl-[ACP] + NADPH + H(+) = hexadecanoyl-[ACP] + NADP(+)</text>
        <dbReference type="Rhea" id="RHEA:41912"/>
        <dbReference type="Rhea" id="RHEA-COMP:9651"/>
        <dbReference type="Rhea" id="RHEA-COMP:9652"/>
        <dbReference type="ChEBI" id="CHEBI:15378"/>
        <dbReference type="ChEBI" id="CHEBI:57783"/>
        <dbReference type="ChEBI" id="CHEBI:58349"/>
        <dbReference type="ChEBI" id="CHEBI:78481"/>
        <dbReference type="ChEBI" id="CHEBI:78483"/>
    </reaction>
    <physiologicalReaction direction="left-to-right" evidence="41">
        <dbReference type="Rhea" id="RHEA:41913"/>
    </physiologicalReaction>
</comment>
<evidence type="ECO:0000256" key="36">
    <source>
        <dbReference type="ARBA" id="ARBA00047400"/>
    </source>
</evidence>
<evidence type="ECO:0000256" key="33">
    <source>
        <dbReference type="ARBA" id="ARBA00044883"/>
    </source>
</evidence>
<evidence type="ECO:0000256" key="15">
    <source>
        <dbReference type="ARBA" id="ARBA00022857"/>
    </source>
</evidence>
<dbReference type="Pfam" id="PF21089">
    <property type="entry name" value="PKS_DH_N"/>
    <property type="match status" value="1"/>
</dbReference>
<comment type="catalytic activity">
    <reaction evidence="36">
        <text>a (3R)-hydroxyacyl-[ACP] + NADP(+) = a 3-oxoacyl-[ACP] + NADPH + H(+)</text>
        <dbReference type="Rhea" id="RHEA:17397"/>
        <dbReference type="Rhea" id="RHEA-COMP:9916"/>
        <dbReference type="Rhea" id="RHEA-COMP:9945"/>
        <dbReference type="ChEBI" id="CHEBI:15378"/>
        <dbReference type="ChEBI" id="CHEBI:57783"/>
        <dbReference type="ChEBI" id="CHEBI:58349"/>
        <dbReference type="ChEBI" id="CHEBI:78776"/>
        <dbReference type="ChEBI" id="CHEBI:78827"/>
        <dbReference type="EC" id="1.1.1.100"/>
    </reaction>
    <physiologicalReaction direction="right-to-left" evidence="36">
        <dbReference type="Rhea" id="RHEA:17399"/>
    </physiologicalReaction>
</comment>
<evidence type="ECO:0000256" key="39">
    <source>
        <dbReference type="ARBA" id="ARBA00047500"/>
    </source>
</evidence>
<dbReference type="SMART" id="SM00826">
    <property type="entry name" value="PKS_DH"/>
    <property type="match status" value="1"/>
</dbReference>
<dbReference type="PROSITE" id="PS00606">
    <property type="entry name" value="KS3_1"/>
    <property type="match status" value="1"/>
</dbReference>
<comment type="catalytic activity">
    <reaction evidence="26">
        <text>(3R)-hydroxydecanoyl-[ACP] = (2E)-decenoyl-[ACP] + H2O</text>
        <dbReference type="Rhea" id="RHEA:41860"/>
        <dbReference type="Rhea" id="RHEA-COMP:9638"/>
        <dbReference type="Rhea" id="RHEA-COMP:9639"/>
        <dbReference type="ChEBI" id="CHEBI:15377"/>
        <dbReference type="ChEBI" id="CHEBI:78466"/>
        <dbReference type="ChEBI" id="CHEBI:78467"/>
    </reaction>
    <physiologicalReaction direction="left-to-right" evidence="26">
        <dbReference type="Rhea" id="RHEA:41861"/>
    </physiologicalReaction>
</comment>
<dbReference type="InterPro" id="IPR009081">
    <property type="entry name" value="PP-bd_ACP"/>
</dbReference>
<comment type="catalytic activity">
    <reaction evidence="28">
        <text>(3R)-hydroxytetradecanoyl-[ACP] = (2E)-tetradecenoyl-[ACP] + H2O</text>
        <dbReference type="Rhea" id="RHEA:41892"/>
        <dbReference type="Rhea" id="RHEA-COMP:9646"/>
        <dbReference type="Rhea" id="RHEA-COMP:9647"/>
        <dbReference type="ChEBI" id="CHEBI:15377"/>
        <dbReference type="ChEBI" id="CHEBI:78474"/>
        <dbReference type="ChEBI" id="CHEBI:78475"/>
    </reaction>
    <physiologicalReaction direction="left-to-right" evidence="28">
        <dbReference type="Rhea" id="RHEA:41893"/>
    </physiologicalReaction>
</comment>
<dbReference type="InterPro" id="IPR029063">
    <property type="entry name" value="SAM-dependent_MTases_sf"/>
</dbReference>
<evidence type="ECO:0000256" key="46">
    <source>
        <dbReference type="ARBA" id="ARBA00048281"/>
    </source>
</evidence>
<feature type="active site" description="Proton acceptor; for dehydratase activity" evidence="64">
    <location>
        <position position="907"/>
    </location>
</feature>
<proteinExistence type="predicted"/>
<evidence type="ECO:0000256" key="30">
    <source>
        <dbReference type="ARBA" id="ARBA00023401"/>
    </source>
</evidence>
<keyword evidence="18" id="KW-0560">Oxidoreductase</keyword>
<evidence type="ECO:0000256" key="52">
    <source>
        <dbReference type="ARBA" id="ARBA00048691"/>
    </source>
</evidence>
<keyword evidence="16" id="KW-0663">Pyridoxal phosphate</keyword>
<evidence type="ECO:0000256" key="65">
    <source>
        <dbReference type="SAM" id="MobiDB-lite"/>
    </source>
</evidence>
<evidence type="ECO:0000256" key="54">
    <source>
        <dbReference type="ARBA" id="ARBA00048935"/>
    </source>
</evidence>
<evidence type="ECO:0000256" key="25">
    <source>
        <dbReference type="ARBA" id="ARBA00023373"/>
    </source>
</evidence>
<evidence type="ECO:0000256" key="27">
    <source>
        <dbReference type="ARBA" id="ARBA00023394"/>
    </source>
</evidence>
<keyword evidence="19" id="KW-0520">NAD</keyword>
<accession>A0A1W7RAJ9</accession>
<dbReference type="Gene3D" id="1.10.1200.10">
    <property type="entry name" value="ACP-like"/>
    <property type="match status" value="1"/>
</dbReference>
<dbReference type="Pfam" id="PF00698">
    <property type="entry name" value="Acyl_transf_1"/>
    <property type="match status" value="1"/>
</dbReference>
<dbReference type="CDD" id="cd05195">
    <property type="entry name" value="enoyl_red"/>
    <property type="match status" value="1"/>
</dbReference>
<comment type="catalytic activity">
    <reaction evidence="58">
        <text>3-oxododecanoyl-[ACP] + NADPH + H(+) = (3R)-hydroxydodecanoyl-[ACP] + NADP(+)</text>
        <dbReference type="Rhea" id="RHEA:41872"/>
        <dbReference type="Rhea" id="RHEA-COMP:9641"/>
        <dbReference type="Rhea" id="RHEA-COMP:9642"/>
        <dbReference type="ChEBI" id="CHEBI:15378"/>
        <dbReference type="ChEBI" id="CHEBI:57783"/>
        <dbReference type="ChEBI" id="CHEBI:58349"/>
        <dbReference type="ChEBI" id="CHEBI:78469"/>
        <dbReference type="ChEBI" id="CHEBI:78470"/>
    </reaction>
    <physiologicalReaction direction="left-to-right" evidence="58">
        <dbReference type="Rhea" id="RHEA:41873"/>
    </physiologicalReaction>
</comment>
<comment type="catalytic activity">
    <reaction evidence="57">
        <text>(2E)-tetradecenoyl-[ACP] + NADPH + H(+) = tetradecanoyl-[ACP] + NADP(+)</text>
        <dbReference type="Rhea" id="RHEA:41896"/>
        <dbReference type="Rhea" id="RHEA-COMP:9647"/>
        <dbReference type="Rhea" id="RHEA-COMP:9648"/>
        <dbReference type="ChEBI" id="CHEBI:15378"/>
        <dbReference type="ChEBI" id="CHEBI:57783"/>
        <dbReference type="ChEBI" id="CHEBI:58349"/>
        <dbReference type="ChEBI" id="CHEBI:78475"/>
        <dbReference type="ChEBI" id="CHEBI:78477"/>
    </reaction>
    <physiologicalReaction direction="left-to-right" evidence="57">
        <dbReference type="Rhea" id="RHEA:41897"/>
    </physiologicalReaction>
</comment>
<evidence type="ECO:0000256" key="51">
    <source>
        <dbReference type="ARBA" id="ARBA00048650"/>
    </source>
</evidence>
<evidence type="ECO:0000256" key="14">
    <source>
        <dbReference type="ARBA" id="ARBA00022832"/>
    </source>
</evidence>
<comment type="catalytic activity">
    <reaction evidence="31">
        <text>(3R)-hydroxybutanoyl-[ACP] = (2E)-butenoyl-[ACP] + H2O</text>
        <dbReference type="Rhea" id="RHEA:41808"/>
        <dbReference type="Rhea" id="RHEA-COMP:9626"/>
        <dbReference type="Rhea" id="RHEA-COMP:9627"/>
        <dbReference type="ChEBI" id="CHEBI:15377"/>
        <dbReference type="ChEBI" id="CHEBI:78451"/>
        <dbReference type="ChEBI" id="CHEBI:78453"/>
    </reaction>
    <physiologicalReaction direction="left-to-right" evidence="31">
        <dbReference type="Rhea" id="RHEA:41809"/>
    </physiologicalReaction>
</comment>
<comment type="catalytic activity">
    <reaction evidence="62">
        <text>(2E)-decenoyl-[ACP] + NADPH + H(+) = decanoyl-[ACP] + NADP(+)</text>
        <dbReference type="Rhea" id="RHEA:41864"/>
        <dbReference type="Rhea" id="RHEA-COMP:9639"/>
        <dbReference type="Rhea" id="RHEA-COMP:9640"/>
        <dbReference type="ChEBI" id="CHEBI:15378"/>
        <dbReference type="ChEBI" id="CHEBI:57783"/>
        <dbReference type="ChEBI" id="CHEBI:58349"/>
        <dbReference type="ChEBI" id="CHEBI:78467"/>
        <dbReference type="ChEBI" id="CHEBI:78468"/>
    </reaction>
    <physiologicalReaction direction="left-to-right" evidence="62">
        <dbReference type="Rhea" id="RHEA:41865"/>
    </physiologicalReaction>
</comment>
<dbReference type="Pfam" id="PF14765">
    <property type="entry name" value="PS-DH"/>
    <property type="match status" value="1"/>
</dbReference>
<dbReference type="SUPFAM" id="SSF47336">
    <property type="entry name" value="ACP-like"/>
    <property type="match status" value="1"/>
</dbReference>
<evidence type="ECO:0000256" key="63">
    <source>
        <dbReference type="ARBA" id="ARBA00049533"/>
    </source>
</evidence>
<evidence type="ECO:0000259" key="67">
    <source>
        <dbReference type="PROSITE" id="PS52004"/>
    </source>
</evidence>
<evidence type="ECO:0000256" key="55">
    <source>
        <dbReference type="ARBA" id="ARBA00049019"/>
    </source>
</evidence>
<evidence type="ECO:0000256" key="43">
    <source>
        <dbReference type="ARBA" id="ARBA00047953"/>
    </source>
</evidence>
<evidence type="ECO:0000256" key="47">
    <source>
        <dbReference type="ARBA" id="ARBA00048289"/>
    </source>
</evidence>
<comment type="catalytic activity">
    <reaction evidence="50">
        <text>3-oxohexanoyl-[ACP] + NADPH + H(+) = (3R)-hydroxyhexanoyl-[ACP] + NADP(+)</text>
        <dbReference type="Rhea" id="RHEA:41824"/>
        <dbReference type="Rhea" id="RHEA-COMP:9629"/>
        <dbReference type="Rhea" id="RHEA-COMP:9630"/>
        <dbReference type="ChEBI" id="CHEBI:15378"/>
        <dbReference type="ChEBI" id="CHEBI:57783"/>
        <dbReference type="ChEBI" id="CHEBI:58349"/>
        <dbReference type="ChEBI" id="CHEBI:78456"/>
        <dbReference type="ChEBI" id="CHEBI:78457"/>
    </reaction>
    <physiologicalReaction direction="left-to-right" evidence="50">
        <dbReference type="Rhea" id="RHEA:41825"/>
    </physiologicalReaction>
</comment>
<comment type="catalytic activity">
    <reaction evidence="33">
        <text>acetyl-CoA + n malonyl-CoA + 2n NADPH + 2n H(+) = a long-chain fatty acid + (n+1) CoA + n CO2 + 2n NADP(+).</text>
        <dbReference type="EC" id="2.3.1.85"/>
    </reaction>
</comment>
<comment type="catalytic activity">
    <reaction evidence="63">
        <text>octanoyl-[ACP] + malonyl-[ACP] + H(+) = 3-oxodecanoyl-[ACP] + holo-[ACP] + CO2</text>
        <dbReference type="Rhea" id="RHEA:41852"/>
        <dbReference type="Rhea" id="RHEA-COMP:9623"/>
        <dbReference type="Rhea" id="RHEA-COMP:9636"/>
        <dbReference type="Rhea" id="RHEA-COMP:9637"/>
        <dbReference type="Rhea" id="RHEA-COMP:9685"/>
        <dbReference type="ChEBI" id="CHEBI:15378"/>
        <dbReference type="ChEBI" id="CHEBI:16526"/>
        <dbReference type="ChEBI" id="CHEBI:64479"/>
        <dbReference type="ChEBI" id="CHEBI:78449"/>
        <dbReference type="ChEBI" id="CHEBI:78463"/>
        <dbReference type="ChEBI" id="CHEBI:78464"/>
    </reaction>
    <physiologicalReaction direction="left-to-right" evidence="63">
        <dbReference type="Rhea" id="RHEA:41853"/>
    </physiologicalReaction>
</comment>
<evidence type="ECO:0000256" key="20">
    <source>
        <dbReference type="ARBA" id="ARBA00023098"/>
    </source>
</evidence>
<comment type="catalytic activity">
    <reaction evidence="54">
        <text>3-oxotetradecanoyl-[ACP] + NADPH + H(+) = (3R)-hydroxytetradecanoyl-[ACP] + NADP(+)</text>
        <dbReference type="Rhea" id="RHEA:41888"/>
        <dbReference type="Rhea" id="RHEA-COMP:9645"/>
        <dbReference type="Rhea" id="RHEA-COMP:9646"/>
        <dbReference type="ChEBI" id="CHEBI:15378"/>
        <dbReference type="ChEBI" id="CHEBI:57783"/>
        <dbReference type="ChEBI" id="CHEBI:58349"/>
        <dbReference type="ChEBI" id="CHEBI:78473"/>
        <dbReference type="ChEBI" id="CHEBI:78474"/>
    </reaction>
    <physiologicalReaction direction="left-to-right" evidence="54">
        <dbReference type="Rhea" id="RHEA:41889"/>
    </physiologicalReaction>
</comment>
<dbReference type="SMART" id="SM00825">
    <property type="entry name" value="PKS_KS"/>
    <property type="match status" value="1"/>
</dbReference>
<dbReference type="SUPFAM" id="SSF53901">
    <property type="entry name" value="Thiolase-like"/>
    <property type="match status" value="1"/>
</dbReference>
<comment type="catalytic activity">
    <reaction evidence="23">
        <text>(3R)-hydroxyoctanoyl-[ACP] = (2E)-octenoyl-[ACP] + H2O</text>
        <dbReference type="Rhea" id="RHEA:41844"/>
        <dbReference type="Rhea" id="RHEA-COMP:9634"/>
        <dbReference type="Rhea" id="RHEA-COMP:9635"/>
        <dbReference type="ChEBI" id="CHEBI:15377"/>
        <dbReference type="ChEBI" id="CHEBI:78461"/>
        <dbReference type="ChEBI" id="CHEBI:78462"/>
    </reaction>
    <physiologicalReaction direction="left-to-right" evidence="23">
        <dbReference type="Rhea" id="RHEA:41845"/>
    </physiologicalReaction>
</comment>
<evidence type="ECO:0000256" key="62">
    <source>
        <dbReference type="ARBA" id="ARBA00049521"/>
    </source>
</evidence>
<dbReference type="Pfam" id="PF16197">
    <property type="entry name" value="KAsynt_C_assoc"/>
    <property type="match status" value="1"/>
</dbReference>
<dbReference type="InterPro" id="IPR020806">
    <property type="entry name" value="PKS_PP-bd"/>
</dbReference>
<keyword evidence="11" id="KW-0808">Transferase</keyword>
<comment type="catalytic activity">
    <reaction evidence="39">
        <text>(2E)-butenoyl-[ACP] + NADPH + H(+) = butanoyl-[ACP] + NADP(+)</text>
        <dbReference type="Rhea" id="RHEA:41812"/>
        <dbReference type="Rhea" id="RHEA-COMP:9627"/>
        <dbReference type="Rhea" id="RHEA-COMP:9628"/>
        <dbReference type="ChEBI" id="CHEBI:15378"/>
        <dbReference type="ChEBI" id="CHEBI:57783"/>
        <dbReference type="ChEBI" id="CHEBI:58349"/>
        <dbReference type="ChEBI" id="CHEBI:78453"/>
        <dbReference type="ChEBI" id="CHEBI:78454"/>
    </reaction>
    <physiologicalReaction direction="left-to-right" evidence="39">
        <dbReference type="Rhea" id="RHEA:41813"/>
    </physiologicalReaction>
</comment>
<dbReference type="EC" id="2.3.1.41" evidence="6"/>
<dbReference type="InterPro" id="IPR042104">
    <property type="entry name" value="PKS_dehydratase_sf"/>
</dbReference>
<evidence type="ECO:0000256" key="57">
    <source>
        <dbReference type="ARBA" id="ARBA00049171"/>
    </source>
</evidence>
<dbReference type="CDD" id="cd08954">
    <property type="entry name" value="KR_1_FAS_SDR_x"/>
    <property type="match status" value="1"/>
</dbReference>
<dbReference type="Gene3D" id="3.40.50.1820">
    <property type="entry name" value="alpha/beta hydrolase"/>
    <property type="match status" value="1"/>
</dbReference>
<comment type="catalytic activity">
    <reaction evidence="49">
        <text>a fatty acyl-[ACP] + malonyl-[ACP] + H(+) = a 3-oxoacyl-[ACP] + holo-[ACP] + CO2</text>
        <dbReference type="Rhea" id="RHEA:22836"/>
        <dbReference type="Rhea" id="RHEA-COMP:9623"/>
        <dbReference type="Rhea" id="RHEA-COMP:9685"/>
        <dbReference type="Rhea" id="RHEA-COMP:9916"/>
        <dbReference type="Rhea" id="RHEA-COMP:14125"/>
        <dbReference type="ChEBI" id="CHEBI:15378"/>
        <dbReference type="ChEBI" id="CHEBI:16526"/>
        <dbReference type="ChEBI" id="CHEBI:64479"/>
        <dbReference type="ChEBI" id="CHEBI:78449"/>
        <dbReference type="ChEBI" id="CHEBI:78776"/>
        <dbReference type="ChEBI" id="CHEBI:138651"/>
        <dbReference type="EC" id="2.3.1.41"/>
    </reaction>
    <physiologicalReaction direction="left-to-right" evidence="49">
        <dbReference type="Rhea" id="RHEA:22837"/>
    </physiologicalReaction>
</comment>
<dbReference type="SUPFAM" id="SSF55048">
    <property type="entry name" value="Probable ACP-binding domain of malonyl-CoA ACP transacylase"/>
    <property type="match status" value="1"/>
</dbReference>
<comment type="catalytic activity">
    <reaction evidence="30">
        <text>(3R)-hydroxyhexadecanoyl-[ACP] = (2E)-hexadecenoyl-[ACP] + H2O</text>
        <dbReference type="Rhea" id="RHEA:41908"/>
        <dbReference type="Rhea" id="RHEA-COMP:9650"/>
        <dbReference type="Rhea" id="RHEA-COMP:9651"/>
        <dbReference type="ChEBI" id="CHEBI:15377"/>
        <dbReference type="ChEBI" id="CHEBI:78480"/>
        <dbReference type="ChEBI" id="CHEBI:78481"/>
    </reaction>
    <physiologicalReaction direction="left-to-right" evidence="30">
        <dbReference type="Rhea" id="RHEA:41909"/>
    </physiologicalReaction>
</comment>
<dbReference type="InterPro" id="IPR036736">
    <property type="entry name" value="ACP-like_sf"/>
</dbReference>
<dbReference type="InterPro" id="IPR049552">
    <property type="entry name" value="PKS_DH_N"/>
</dbReference>
<evidence type="ECO:0000256" key="24">
    <source>
        <dbReference type="ARBA" id="ARBA00023351"/>
    </source>
</evidence>
<comment type="catalytic activity">
    <reaction evidence="37">
        <text>3-oxodecanoyl-[ACP] + NADPH + H(+) = (3R)-hydroxydecanoyl-[ACP] + NADP(+)</text>
        <dbReference type="Rhea" id="RHEA:41856"/>
        <dbReference type="Rhea" id="RHEA-COMP:9637"/>
        <dbReference type="Rhea" id="RHEA-COMP:9638"/>
        <dbReference type="ChEBI" id="CHEBI:15378"/>
        <dbReference type="ChEBI" id="CHEBI:57783"/>
        <dbReference type="ChEBI" id="CHEBI:58349"/>
        <dbReference type="ChEBI" id="CHEBI:78464"/>
        <dbReference type="ChEBI" id="CHEBI:78466"/>
    </reaction>
    <physiologicalReaction direction="left-to-right" evidence="37">
        <dbReference type="Rhea" id="RHEA:41857"/>
    </physiologicalReaction>
</comment>
<dbReference type="Gene3D" id="3.40.47.10">
    <property type="match status" value="1"/>
</dbReference>
<keyword evidence="14" id="KW-0276">Fatty acid metabolism</keyword>
<dbReference type="Gene3D" id="3.40.50.150">
    <property type="entry name" value="Vaccinia Virus protein VP39"/>
    <property type="match status" value="1"/>
</dbReference>
<comment type="catalytic activity">
    <reaction evidence="34">
        <text>3-oxooctadecanoyl-[ACP] + NADPH + H(+) = (3R)-hydroxyoctadecanoyl-[ACP] + NADP(+)</text>
        <dbReference type="Rhea" id="RHEA:41920"/>
        <dbReference type="Rhea" id="RHEA-COMP:9653"/>
        <dbReference type="Rhea" id="RHEA-COMP:9654"/>
        <dbReference type="ChEBI" id="CHEBI:15378"/>
        <dbReference type="ChEBI" id="CHEBI:57783"/>
        <dbReference type="ChEBI" id="CHEBI:58349"/>
        <dbReference type="ChEBI" id="CHEBI:78487"/>
        <dbReference type="ChEBI" id="CHEBI:78488"/>
    </reaction>
    <physiologicalReaction direction="left-to-right" evidence="34">
        <dbReference type="Rhea" id="RHEA:41921"/>
    </physiologicalReaction>
</comment>
<dbReference type="Pfam" id="PF00550">
    <property type="entry name" value="PP-binding"/>
    <property type="match status" value="1"/>
</dbReference>
<keyword evidence="13" id="KW-0378">Hydrolase</keyword>
<keyword evidence="15" id="KW-0521">NADP</keyword>
<evidence type="ECO:0000256" key="45">
    <source>
        <dbReference type="ARBA" id="ARBA00048051"/>
    </source>
</evidence>
<evidence type="ECO:0000256" key="8">
    <source>
        <dbReference type="ARBA" id="ARBA00022450"/>
    </source>
</evidence>
<dbReference type="InterPro" id="IPR013968">
    <property type="entry name" value="PKS_KR"/>
</dbReference>
<dbReference type="Gene3D" id="3.30.70.3290">
    <property type="match status" value="1"/>
</dbReference>
<dbReference type="InterPro" id="IPR020807">
    <property type="entry name" value="PKS_DH"/>
</dbReference>
<dbReference type="PROSITE" id="PS50075">
    <property type="entry name" value="CARRIER"/>
    <property type="match status" value="1"/>
</dbReference>
<dbReference type="Gene3D" id="3.40.366.10">
    <property type="entry name" value="Malonyl-Coenzyme A Acyl Carrier Protein, domain 2"/>
    <property type="match status" value="1"/>
</dbReference>
<comment type="catalytic activity">
    <reaction evidence="45">
        <text>hexadecanoyl-[ACP] + malonyl-[ACP] + H(+) = 3-oxooctadecanoyl-[ACP] + holo-[ACP] + CO2</text>
        <dbReference type="Rhea" id="RHEA:41916"/>
        <dbReference type="Rhea" id="RHEA-COMP:9623"/>
        <dbReference type="Rhea" id="RHEA-COMP:9652"/>
        <dbReference type="Rhea" id="RHEA-COMP:9653"/>
        <dbReference type="Rhea" id="RHEA-COMP:9685"/>
        <dbReference type="ChEBI" id="CHEBI:15378"/>
        <dbReference type="ChEBI" id="CHEBI:16526"/>
        <dbReference type="ChEBI" id="CHEBI:64479"/>
        <dbReference type="ChEBI" id="CHEBI:78449"/>
        <dbReference type="ChEBI" id="CHEBI:78483"/>
        <dbReference type="ChEBI" id="CHEBI:78487"/>
    </reaction>
    <physiologicalReaction direction="left-to-right" evidence="45">
        <dbReference type="Rhea" id="RHEA:41917"/>
    </physiologicalReaction>
</comment>
<dbReference type="GO" id="GO:0044550">
    <property type="term" value="P:secondary metabolite biosynthetic process"/>
    <property type="evidence" value="ECO:0007669"/>
    <property type="project" value="UniProtKB-ARBA"/>
</dbReference>
<comment type="catalytic activity">
    <reaction evidence="60">
        <text>3-oxooctanoyl-[ACP] + NADPH + H(+) = (3R)-hydroxyoctanoyl-[ACP] + NADP(+)</text>
        <dbReference type="Rhea" id="RHEA:41840"/>
        <dbReference type="Rhea" id="RHEA-COMP:9633"/>
        <dbReference type="Rhea" id="RHEA-COMP:9634"/>
        <dbReference type="ChEBI" id="CHEBI:15378"/>
        <dbReference type="ChEBI" id="CHEBI:57783"/>
        <dbReference type="ChEBI" id="CHEBI:58349"/>
        <dbReference type="ChEBI" id="CHEBI:78460"/>
        <dbReference type="ChEBI" id="CHEBI:78461"/>
    </reaction>
    <physiologicalReaction direction="left-to-right" evidence="60">
        <dbReference type="Rhea" id="RHEA:41841"/>
    </physiologicalReaction>
</comment>
<feature type="region of interest" description="C-terminal hotdog fold" evidence="64">
    <location>
        <begin position="1007"/>
        <end position="1128"/>
    </location>
</feature>
<evidence type="ECO:0000256" key="9">
    <source>
        <dbReference type="ARBA" id="ARBA00022516"/>
    </source>
</evidence>
<dbReference type="GO" id="GO:0141148">
    <property type="term" value="F:enoyl-[acyl-carrier-protein] reductase (NADPH) activity"/>
    <property type="evidence" value="ECO:0007669"/>
    <property type="project" value="UniProtKB-EC"/>
</dbReference>
<comment type="catalytic activity">
    <reaction evidence="29">
        <text>(3R)-hydroxyoctadecanoyl-[ACP] = (2E)-octadecenoyl-[ACP] + H2O</text>
        <dbReference type="Rhea" id="RHEA:41924"/>
        <dbReference type="Rhea" id="RHEA-COMP:9654"/>
        <dbReference type="Rhea" id="RHEA-COMP:9655"/>
        <dbReference type="ChEBI" id="CHEBI:15377"/>
        <dbReference type="ChEBI" id="CHEBI:78488"/>
        <dbReference type="ChEBI" id="CHEBI:78489"/>
    </reaction>
    <physiologicalReaction direction="left-to-right" evidence="29">
        <dbReference type="Rhea" id="RHEA:41925"/>
    </physiologicalReaction>
</comment>
<keyword evidence="21" id="KW-0275">Fatty acid biosynthesis</keyword>
<dbReference type="SMART" id="SM00823">
    <property type="entry name" value="PKS_PP"/>
    <property type="match status" value="1"/>
</dbReference>
<evidence type="ECO:0000256" key="22">
    <source>
        <dbReference type="ARBA" id="ARBA00023268"/>
    </source>
</evidence>
<dbReference type="InterPro" id="IPR036291">
    <property type="entry name" value="NAD(P)-bd_dom_sf"/>
</dbReference>
<comment type="catalytic activity">
    <reaction evidence="47">
        <text>tetradecanoyl-[ACP] + H2O = tetradecanoate + holo-[ACP] + H(+)</text>
        <dbReference type="Rhea" id="RHEA:30123"/>
        <dbReference type="Rhea" id="RHEA-COMP:9648"/>
        <dbReference type="Rhea" id="RHEA-COMP:9685"/>
        <dbReference type="ChEBI" id="CHEBI:15377"/>
        <dbReference type="ChEBI" id="CHEBI:15378"/>
        <dbReference type="ChEBI" id="CHEBI:30807"/>
        <dbReference type="ChEBI" id="CHEBI:64479"/>
        <dbReference type="ChEBI" id="CHEBI:78477"/>
        <dbReference type="EC" id="3.1.2.14"/>
    </reaction>
    <physiologicalReaction direction="left-to-right" evidence="47">
        <dbReference type="Rhea" id="RHEA:30124"/>
    </physiologicalReaction>
</comment>
<dbReference type="Pfam" id="PF02801">
    <property type="entry name" value="Ketoacyl-synt_C"/>
    <property type="match status" value="1"/>
</dbReference>
<comment type="catalytic activity">
    <reaction evidence="61">
        <text>butanoyl-[ACP] + malonyl-[ACP] + H(+) = 3-oxohexanoyl-[ACP] + holo-[ACP] + CO2</text>
        <dbReference type="Rhea" id="RHEA:41820"/>
        <dbReference type="Rhea" id="RHEA-COMP:9623"/>
        <dbReference type="Rhea" id="RHEA-COMP:9628"/>
        <dbReference type="Rhea" id="RHEA-COMP:9629"/>
        <dbReference type="Rhea" id="RHEA-COMP:9685"/>
        <dbReference type="ChEBI" id="CHEBI:15378"/>
        <dbReference type="ChEBI" id="CHEBI:16526"/>
        <dbReference type="ChEBI" id="CHEBI:64479"/>
        <dbReference type="ChEBI" id="CHEBI:78449"/>
        <dbReference type="ChEBI" id="CHEBI:78454"/>
        <dbReference type="ChEBI" id="CHEBI:78456"/>
    </reaction>
    <physiologicalReaction direction="left-to-right" evidence="61">
        <dbReference type="Rhea" id="RHEA:41821"/>
    </physiologicalReaction>
</comment>
<feature type="domain" description="Ketosynthase family 3 (KS3)" evidence="67">
    <location>
        <begin position="27"/>
        <end position="432"/>
    </location>
</feature>
<dbReference type="GO" id="GO:0019171">
    <property type="term" value="F:(3R)-hydroxyacyl-[acyl-carrier-protein] dehydratase activity"/>
    <property type="evidence" value="ECO:0007669"/>
    <property type="project" value="UniProtKB-EC"/>
</dbReference>
<evidence type="ECO:0000256" key="53">
    <source>
        <dbReference type="ARBA" id="ARBA00048704"/>
    </source>
</evidence>
<dbReference type="Gene3D" id="3.10.129.110">
    <property type="entry name" value="Polyketide synthase dehydratase"/>
    <property type="match status" value="1"/>
</dbReference>
<evidence type="ECO:0000256" key="4">
    <source>
        <dbReference type="ARBA" id="ARBA00012873"/>
    </source>
</evidence>
<protein>
    <recommendedName>
        <fullName evidence="7">Fatty acid synthase</fullName>
        <ecNumber evidence="5">1.1.1.100</ecNumber>
        <ecNumber evidence="2">1.3.1.39</ecNumber>
        <ecNumber evidence="6">2.3.1.41</ecNumber>
        <ecNumber evidence="4">2.3.1.85</ecNumber>
        <ecNumber evidence="3">3.1.2.14</ecNumber>
    </recommendedName>
</protein>
<keyword evidence="20" id="KW-0443">Lipid metabolism</keyword>
<reference evidence="69" key="1">
    <citation type="submission" date="2016-11" db="EMBL/GenBank/DDBJ databases">
        <title>Venom-gland transcriptomics and venom proteomics of the black-back scorpion (Hadrurus spadix) reveal detectability challenges and an unexplored realm of animal toxin diversity.</title>
        <authorList>
            <person name="Rokyta D.R."/>
            <person name="Ward M.J."/>
        </authorList>
    </citation>
    <scope>NUCLEOTIDE SEQUENCE</scope>
    <source>
        <tissue evidence="69">Venom gland</tissue>
    </source>
</reference>
<dbReference type="GO" id="GO:0031177">
    <property type="term" value="F:phosphopantetheine binding"/>
    <property type="evidence" value="ECO:0007669"/>
    <property type="project" value="InterPro"/>
</dbReference>
<comment type="catalytic activity">
    <reaction evidence="55">
        <text>(2E)-octadecenoyl-[ACP] + NADPH + H(+) = octadecanoyl-[ACP] + NADP(+)</text>
        <dbReference type="Rhea" id="RHEA:41928"/>
        <dbReference type="Rhea" id="RHEA-COMP:9655"/>
        <dbReference type="Rhea" id="RHEA-COMP:9656"/>
        <dbReference type="ChEBI" id="CHEBI:15378"/>
        <dbReference type="ChEBI" id="CHEBI:57783"/>
        <dbReference type="ChEBI" id="CHEBI:58349"/>
        <dbReference type="ChEBI" id="CHEBI:78489"/>
        <dbReference type="ChEBI" id="CHEBI:78495"/>
    </reaction>
    <physiologicalReaction direction="left-to-right" evidence="55">
        <dbReference type="Rhea" id="RHEA:41929"/>
    </physiologicalReaction>
</comment>
<dbReference type="SUPFAM" id="SSF51735">
    <property type="entry name" value="NAD(P)-binding Rossmann-fold domains"/>
    <property type="match status" value="2"/>
</dbReference>
<dbReference type="SMART" id="SM00829">
    <property type="entry name" value="PKS_ER"/>
    <property type="match status" value="1"/>
</dbReference>
<dbReference type="EC" id="1.1.1.100" evidence="5"/>
<dbReference type="GO" id="GO:0006633">
    <property type="term" value="P:fatty acid biosynthetic process"/>
    <property type="evidence" value="ECO:0007669"/>
    <property type="project" value="UniProtKB-UniPathway"/>
</dbReference>
<keyword evidence="17" id="KW-0007">Acetylation</keyword>
<comment type="catalytic activity">
    <reaction evidence="48">
        <text>(2E)-octenoyl-[ACP] + NADPH + H(+) = octanoyl-[ACP] + NADP(+)</text>
        <dbReference type="Rhea" id="RHEA:41848"/>
        <dbReference type="Rhea" id="RHEA-COMP:9635"/>
        <dbReference type="Rhea" id="RHEA-COMP:9636"/>
        <dbReference type="ChEBI" id="CHEBI:15378"/>
        <dbReference type="ChEBI" id="CHEBI:57783"/>
        <dbReference type="ChEBI" id="CHEBI:58349"/>
        <dbReference type="ChEBI" id="CHEBI:78462"/>
        <dbReference type="ChEBI" id="CHEBI:78463"/>
    </reaction>
    <physiologicalReaction direction="left-to-right" evidence="48">
        <dbReference type="Rhea" id="RHEA:41849"/>
    </physiologicalReaction>
</comment>
<keyword evidence="10" id="KW-0597">Phosphoprotein</keyword>
<evidence type="ECO:0000256" key="44">
    <source>
        <dbReference type="ARBA" id="ARBA00047961"/>
    </source>
</evidence>
<evidence type="ECO:0000313" key="69">
    <source>
        <dbReference type="EMBL" id="JAV48157.1"/>
    </source>
</evidence>
<dbReference type="Pfam" id="PF13602">
    <property type="entry name" value="ADH_zinc_N_2"/>
    <property type="match status" value="1"/>
</dbReference>
<evidence type="ECO:0000256" key="29">
    <source>
        <dbReference type="ARBA" id="ARBA00023399"/>
    </source>
</evidence>
<dbReference type="PANTHER" id="PTHR43775:SF7">
    <property type="entry name" value="FATTY ACID SYNTHASE"/>
    <property type="match status" value="1"/>
</dbReference>
<dbReference type="EC" id="1.3.1.39" evidence="2"/>